<dbReference type="AlphaFoldDB" id="A9AUZ7"/>
<reference evidence="3 4" key="1">
    <citation type="journal article" date="2011" name="Stand. Genomic Sci.">
        <title>Complete genome sequence of the filamentous gliding predatory bacterium Herpetosiphon aurantiacus type strain (114-95(T)).</title>
        <authorList>
            <person name="Kiss H."/>
            <person name="Nett M."/>
            <person name="Domin N."/>
            <person name="Martin K."/>
            <person name="Maresca J.A."/>
            <person name="Copeland A."/>
            <person name="Lapidus A."/>
            <person name="Lucas S."/>
            <person name="Berry K.W."/>
            <person name="Glavina Del Rio T."/>
            <person name="Dalin E."/>
            <person name="Tice H."/>
            <person name="Pitluck S."/>
            <person name="Richardson P."/>
            <person name="Bruce D."/>
            <person name="Goodwin L."/>
            <person name="Han C."/>
            <person name="Detter J.C."/>
            <person name="Schmutz J."/>
            <person name="Brettin T."/>
            <person name="Land M."/>
            <person name="Hauser L."/>
            <person name="Kyrpides N.C."/>
            <person name="Ivanova N."/>
            <person name="Goker M."/>
            <person name="Woyke T."/>
            <person name="Klenk H.P."/>
            <person name="Bryant D.A."/>
        </authorList>
    </citation>
    <scope>NUCLEOTIDE SEQUENCE [LARGE SCALE GENOMIC DNA]</scope>
    <source>
        <strain evidence="4">ATCC 23779 / DSM 785 / 114-95</strain>
    </source>
</reference>
<dbReference type="HOGENOM" id="CLU_033785_1_0_0"/>
<dbReference type="Proteomes" id="UP000000787">
    <property type="component" value="Chromosome"/>
</dbReference>
<evidence type="ECO:0000259" key="1">
    <source>
        <dbReference type="Pfam" id="PF06527"/>
    </source>
</evidence>
<sequence length="597" mass="68419">MRFASANIAVEELFGTRNIVAVVDLPSRLDILSNRLPKALGLNSELLISNHTSLPLFAPFLSGDALHRVRRSMLGNKGGTVHSRIGIMASGVKSLRKLRFCPVCVNEDRSKYGECYWHRVHNIAGINVCAHHGCILQDSILSFQRQSTYYAYNAAEDYIPEIEFADPTPANLHLYALAKQAYWLLNNISNADLKDMYNVYRRCLDLRGLTTASNSIRQQQLQSTFIDFYTPELLDTISCSLEDVHQTWLSRLVGGDYVAHHPLRHLLVLHFFGHTPESALKSLDEPTPDPFGHGPWPCLNRVCPHSHKDVIETCNVRRSRYTRDRPIGTFACPFCGFSYIRTGPDQSQNSRYHISKIQEFGFIWEKRLVELFAQQILSLRAISKILGVDPNTVKRHAQRLMDTGDKTLNKDLSNTNASLDATDLLISHRHTWLKAIKVFPQFGVSQLRKRFSTAYAWLYRNDKAWLFLHTPARSSRIFRTNRVSWPARDKLLLQAVQEAATRILNQEQWPKQMTLGAIGREAACLPILQRHLDKLPKTADRLKDLVETREAWAVRRLQWTINQAQNQGLILKGWEIVQRSGLGRFPKKWFEHHGIQF</sequence>
<organism evidence="3 4">
    <name type="scientific">Herpetosiphon aurantiacus (strain ATCC 23779 / DSM 785 / 114-95)</name>
    <dbReference type="NCBI Taxonomy" id="316274"/>
    <lineage>
        <taxon>Bacteria</taxon>
        <taxon>Bacillati</taxon>
        <taxon>Chloroflexota</taxon>
        <taxon>Chloroflexia</taxon>
        <taxon>Herpetosiphonales</taxon>
        <taxon>Herpetosiphonaceae</taxon>
        <taxon>Herpetosiphon</taxon>
    </lineage>
</organism>
<evidence type="ECO:0000313" key="4">
    <source>
        <dbReference type="Proteomes" id="UP000000787"/>
    </source>
</evidence>
<name>A9AUZ7_HERA2</name>
<evidence type="ECO:0000259" key="2">
    <source>
        <dbReference type="Pfam" id="PF15978"/>
    </source>
</evidence>
<dbReference type="Pfam" id="PF15978">
    <property type="entry name" value="TnsD"/>
    <property type="match status" value="1"/>
</dbReference>
<dbReference type="eggNOG" id="COG3677">
    <property type="taxonomic scope" value="Bacteria"/>
</dbReference>
<dbReference type="KEGG" id="hau:Haur_3953"/>
<gene>
    <name evidence="3" type="ordered locus">Haur_3953</name>
</gene>
<dbReference type="InterPro" id="IPR032750">
    <property type="entry name" value="TnsD_C"/>
</dbReference>
<dbReference type="EMBL" id="CP000875">
    <property type="protein sequence ID" value="ABX06585.1"/>
    <property type="molecule type" value="Genomic_DNA"/>
</dbReference>
<dbReference type="InParanoid" id="A9AUZ7"/>
<dbReference type="BioCyc" id="HAUR316274:GHYA-3995-MONOMER"/>
<protein>
    <submittedName>
        <fullName evidence="3">Tn7-like transposition protein D</fullName>
    </submittedName>
</protein>
<dbReference type="Pfam" id="PF06527">
    <property type="entry name" value="TniQ"/>
    <property type="match status" value="1"/>
</dbReference>
<feature type="domain" description="TniQ" evidence="1">
    <location>
        <begin position="9"/>
        <end position="136"/>
    </location>
</feature>
<feature type="domain" description="Transposon Tn7 transposition protein TnsD C-terminal" evidence="2">
    <location>
        <begin position="177"/>
        <end position="542"/>
    </location>
</feature>
<accession>A9AUZ7</accession>
<evidence type="ECO:0000313" key="3">
    <source>
        <dbReference type="EMBL" id="ABX06585.1"/>
    </source>
</evidence>
<keyword evidence="4" id="KW-1185">Reference proteome</keyword>
<dbReference type="STRING" id="316274.Haur_3953"/>
<proteinExistence type="predicted"/>
<dbReference type="InterPro" id="IPR009492">
    <property type="entry name" value="TniQ"/>
</dbReference>